<keyword evidence="3" id="KW-1185">Reference proteome</keyword>
<evidence type="ECO:0000313" key="3">
    <source>
        <dbReference type="Proteomes" id="UP000770661"/>
    </source>
</evidence>
<gene>
    <name evidence="2" type="ORF">GWK47_036664</name>
</gene>
<evidence type="ECO:0000256" key="1">
    <source>
        <dbReference type="SAM" id="MobiDB-lite"/>
    </source>
</evidence>
<dbReference type="EMBL" id="JACEEZ010004424">
    <property type="protein sequence ID" value="KAG0726408.1"/>
    <property type="molecule type" value="Genomic_DNA"/>
</dbReference>
<name>A0A8J5CMY7_CHIOP</name>
<dbReference type="Proteomes" id="UP000770661">
    <property type="component" value="Unassembled WGS sequence"/>
</dbReference>
<proteinExistence type="predicted"/>
<feature type="compositionally biased region" description="Polar residues" evidence="1">
    <location>
        <begin position="209"/>
        <end position="222"/>
    </location>
</feature>
<comment type="caution">
    <text evidence="2">The sequence shown here is derived from an EMBL/GenBank/DDBJ whole genome shotgun (WGS) entry which is preliminary data.</text>
</comment>
<sequence>MGEPARRRAVPSPAFSLFPFVAEVRGPAGFEAPLAPPFAPGESLKLAADLRDFPDPEIGKGMAHHSPVARVLVDRMHGLTGKELNTLEILVKYCLQVYFKIYYDIKVHHRLEDGPKQHPHAAQSDEVAAQEGPNSCDLLCADRSMVRTLIMCPPLADGESESRRILVKPYEVPKFSIHTQSTERVVKQGDRGCGSSGEAAGQRGVSSGLGPTTGETNFLLQV</sequence>
<feature type="region of interest" description="Disordered" evidence="1">
    <location>
        <begin position="189"/>
        <end position="222"/>
    </location>
</feature>
<evidence type="ECO:0000313" key="2">
    <source>
        <dbReference type="EMBL" id="KAG0726408.1"/>
    </source>
</evidence>
<dbReference type="OrthoDB" id="8368312at2759"/>
<protein>
    <submittedName>
        <fullName evidence="2">Uncharacterized protein</fullName>
    </submittedName>
</protein>
<reference evidence="2" key="1">
    <citation type="submission" date="2020-07" db="EMBL/GenBank/DDBJ databases">
        <title>The High-quality genome of the commercially important snow crab, Chionoecetes opilio.</title>
        <authorList>
            <person name="Jeong J.-H."/>
            <person name="Ryu S."/>
        </authorList>
    </citation>
    <scope>NUCLEOTIDE SEQUENCE</scope>
    <source>
        <strain evidence="2">MADBK_172401_WGS</strain>
        <tissue evidence="2">Digestive gland</tissue>
    </source>
</reference>
<accession>A0A8J5CMY7</accession>
<organism evidence="2 3">
    <name type="scientific">Chionoecetes opilio</name>
    <name type="common">Atlantic snow crab</name>
    <name type="synonym">Cancer opilio</name>
    <dbReference type="NCBI Taxonomy" id="41210"/>
    <lineage>
        <taxon>Eukaryota</taxon>
        <taxon>Metazoa</taxon>
        <taxon>Ecdysozoa</taxon>
        <taxon>Arthropoda</taxon>
        <taxon>Crustacea</taxon>
        <taxon>Multicrustacea</taxon>
        <taxon>Malacostraca</taxon>
        <taxon>Eumalacostraca</taxon>
        <taxon>Eucarida</taxon>
        <taxon>Decapoda</taxon>
        <taxon>Pleocyemata</taxon>
        <taxon>Brachyura</taxon>
        <taxon>Eubrachyura</taxon>
        <taxon>Majoidea</taxon>
        <taxon>Majidae</taxon>
        <taxon>Chionoecetes</taxon>
    </lineage>
</organism>
<dbReference type="AlphaFoldDB" id="A0A8J5CMY7"/>